<dbReference type="Pfam" id="PF06463">
    <property type="entry name" value="Mob_synth_C"/>
    <property type="match status" value="1"/>
</dbReference>
<dbReference type="SMART" id="SM00729">
    <property type="entry name" value="Elp3"/>
    <property type="match status" value="1"/>
</dbReference>
<dbReference type="InterPro" id="IPR058240">
    <property type="entry name" value="rSAM_sf"/>
</dbReference>
<keyword evidence="5" id="KW-0479">Metal-binding</keyword>
<evidence type="ECO:0000313" key="15">
    <source>
        <dbReference type="EMBL" id="RGQ66270.1"/>
    </source>
</evidence>
<dbReference type="InterPro" id="IPR040064">
    <property type="entry name" value="MoaA-like"/>
</dbReference>
<dbReference type="SFLD" id="SFLDG01383">
    <property type="entry name" value="cyclic_pyranopterin_phosphate"/>
    <property type="match status" value="1"/>
</dbReference>
<feature type="domain" description="Radical SAM core" evidence="13">
    <location>
        <begin position="4"/>
        <end position="227"/>
    </location>
</feature>
<dbReference type="NCBIfam" id="TIGR02666">
    <property type="entry name" value="moaA"/>
    <property type="match status" value="1"/>
</dbReference>
<dbReference type="UniPathway" id="UPA00344"/>
<dbReference type="InterPro" id="IPR000385">
    <property type="entry name" value="MoaA_NifB_PqqE_Fe-S-bd_CS"/>
</dbReference>
<dbReference type="InterPro" id="IPR013483">
    <property type="entry name" value="MoaA"/>
</dbReference>
<keyword evidence="8" id="KW-0411">Iron-sulfur</keyword>
<dbReference type="Gene3D" id="3.20.20.70">
    <property type="entry name" value="Aldolase class I"/>
    <property type="match status" value="1"/>
</dbReference>
<dbReference type="InterPro" id="IPR007197">
    <property type="entry name" value="rSAM"/>
</dbReference>
<keyword evidence="7" id="KW-0408">Iron</keyword>
<dbReference type="InterPro" id="IPR010505">
    <property type="entry name" value="MoaA_twitch"/>
</dbReference>
<comment type="catalytic activity">
    <reaction evidence="12">
        <text>GTP + AH2 + S-adenosyl-L-methionine = (8S)-3',8-cyclo-7,8-dihydroguanosine 5'-triphosphate + 5'-deoxyadenosine + L-methionine + A + H(+)</text>
        <dbReference type="Rhea" id="RHEA:49576"/>
        <dbReference type="ChEBI" id="CHEBI:13193"/>
        <dbReference type="ChEBI" id="CHEBI:15378"/>
        <dbReference type="ChEBI" id="CHEBI:17319"/>
        <dbReference type="ChEBI" id="CHEBI:17499"/>
        <dbReference type="ChEBI" id="CHEBI:37565"/>
        <dbReference type="ChEBI" id="CHEBI:57844"/>
        <dbReference type="ChEBI" id="CHEBI:59789"/>
        <dbReference type="ChEBI" id="CHEBI:131766"/>
        <dbReference type="EC" id="4.1.99.22"/>
    </reaction>
</comment>
<evidence type="ECO:0000313" key="16">
    <source>
        <dbReference type="Proteomes" id="UP000286137"/>
    </source>
</evidence>
<keyword evidence="9" id="KW-0342">GTP-binding</keyword>
<dbReference type="InterPro" id="IPR050105">
    <property type="entry name" value="MoCo_biosynth_MoaA/MoaC"/>
</dbReference>
<dbReference type="GO" id="GO:0006777">
    <property type="term" value="P:Mo-molybdopterin cofactor biosynthetic process"/>
    <property type="evidence" value="ECO:0007669"/>
    <property type="project" value="UniProtKB-KW"/>
</dbReference>
<dbReference type="Pfam" id="PF04055">
    <property type="entry name" value="Radical_SAM"/>
    <property type="match status" value="1"/>
</dbReference>
<keyword evidence="4" id="KW-0949">S-adenosyl-L-methionine</keyword>
<accession>A0A2N5NVC3</accession>
<dbReference type="InterPro" id="IPR006638">
    <property type="entry name" value="Elp3/MiaA/NifB-like_rSAM"/>
</dbReference>
<evidence type="ECO:0000256" key="8">
    <source>
        <dbReference type="ARBA" id="ARBA00023014"/>
    </source>
</evidence>
<evidence type="ECO:0000256" key="4">
    <source>
        <dbReference type="ARBA" id="ARBA00022691"/>
    </source>
</evidence>
<comment type="cofactor">
    <cofactor evidence="1">
        <name>[4Fe-4S] cluster</name>
        <dbReference type="ChEBI" id="CHEBI:49883"/>
    </cofactor>
</comment>
<dbReference type="PROSITE" id="PS01305">
    <property type="entry name" value="MOAA_NIFB_PQQE"/>
    <property type="match status" value="1"/>
</dbReference>
<reference evidence="15 16" key="1">
    <citation type="submission" date="2018-08" db="EMBL/GenBank/DDBJ databases">
        <title>A genome reference for cultivated species of the human gut microbiota.</title>
        <authorList>
            <person name="Zou Y."/>
            <person name="Xue W."/>
            <person name="Luo G."/>
        </authorList>
    </citation>
    <scope>NUCLEOTIDE SEQUENCE [LARGE SCALE GENOMIC DNA]</scope>
    <source>
        <strain evidence="15 16">AF27-4BH</strain>
    </source>
</reference>
<sequence length="326" mass="36742">MRDQFERNINYMRVSVTDLCNLRCVYCMPKEGIRQISHDEILTFDEIARVCRIGAELGISRIKLTGGEPLVRKGIEDLAEMICRIPGIEQVTLTTNGILLKDQLPALKKAGISAVNISLDTMDRAQYQELTGKDCLLQVMEGIRAALEQGMRVKINCVALNECNEFQWGKLAALAKEYPLDVRFIEMMPIGLGKAYQGSMQEVIQKNLENIYGAAKPDSGAVRGNGPAVYWEFPGFQGKIGFISAISHKFCKDCNRIRMTAEGFVKPCLQFAQGVDMRSLLRGQTDDKELKQVFERLIYEKPRCHQFETEKADESLEQREMSKIGG</sequence>
<dbReference type="PANTHER" id="PTHR22960">
    <property type="entry name" value="MOLYBDOPTERIN COFACTOR SYNTHESIS PROTEIN A"/>
    <property type="match status" value="1"/>
</dbReference>
<dbReference type="GO" id="GO:0061798">
    <property type="term" value="F:GTP 3',8'-cyclase activity"/>
    <property type="evidence" value="ECO:0007669"/>
    <property type="project" value="UniProtKB-EC"/>
</dbReference>
<reference evidence="14" key="3">
    <citation type="submission" date="2020-02" db="EMBL/GenBank/DDBJ databases">
        <authorList>
            <person name="Littmann E."/>
            <person name="Sorbara M."/>
        </authorList>
    </citation>
    <scope>NUCLEOTIDE SEQUENCE</scope>
    <source>
        <strain evidence="14">MSK.15.32</strain>
    </source>
</reference>
<dbReference type="EMBL" id="QRTJ01000020">
    <property type="protein sequence ID" value="RGQ66270.1"/>
    <property type="molecule type" value="Genomic_DNA"/>
</dbReference>
<evidence type="ECO:0000256" key="11">
    <source>
        <dbReference type="ARBA" id="ARBA00023239"/>
    </source>
</evidence>
<evidence type="ECO:0000256" key="6">
    <source>
        <dbReference type="ARBA" id="ARBA00022741"/>
    </source>
</evidence>
<dbReference type="SUPFAM" id="SSF102114">
    <property type="entry name" value="Radical SAM enzymes"/>
    <property type="match status" value="1"/>
</dbReference>
<protein>
    <recommendedName>
        <fullName evidence="2">GTP 3',8-cyclase</fullName>
        <ecNumber evidence="2">4.1.99.22</ecNumber>
    </recommendedName>
</protein>
<dbReference type="SFLD" id="SFLDS00029">
    <property type="entry name" value="Radical_SAM"/>
    <property type="match status" value="1"/>
</dbReference>
<dbReference type="CDD" id="cd01335">
    <property type="entry name" value="Radical_SAM"/>
    <property type="match status" value="1"/>
</dbReference>
<evidence type="ECO:0000256" key="10">
    <source>
        <dbReference type="ARBA" id="ARBA00023150"/>
    </source>
</evidence>
<evidence type="ECO:0000256" key="3">
    <source>
        <dbReference type="ARBA" id="ARBA00022485"/>
    </source>
</evidence>
<reference evidence="14" key="2">
    <citation type="journal article" date="2020" name="Cell Host Microbe">
        <title>Functional and Genomic Variation between Human-Derived Isolates of Lachnospiraceae Reveals Inter- and Intra-Species Diversity.</title>
        <authorList>
            <person name="Sorbara M.T."/>
            <person name="Littmann E.R."/>
            <person name="Fontana E."/>
            <person name="Moody T.U."/>
            <person name="Kohout C.E."/>
            <person name="Gjonbalaj M."/>
            <person name="Eaton V."/>
            <person name="Seok R."/>
            <person name="Leiner I.M."/>
            <person name="Pamer E.G."/>
        </authorList>
    </citation>
    <scope>NUCLEOTIDE SEQUENCE</scope>
    <source>
        <strain evidence="14">MSK.15.32</strain>
    </source>
</reference>
<dbReference type="InterPro" id="IPR013785">
    <property type="entry name" value="Aldolase_TIM"/>
</dbReference>
<keyword evidence="10" id="KW-0501">Molybdenum cofactor biosynthesis</keyword>
<comment type="caution">
    <text evidence="14">The sequence shown here is derived from an EMBL/GenBank/DDBJ whole genome shotgun (WGS) entry which is preliminary data.</text>
</comment>
<dbReference type="SFLD" id="SFLDG01067">
    <property type="entry name" value="SPASM/twitch_domain_containing"/>
    <property type="match status" value="1"/>
</dbReference>
<organism evidence="14 17">
    <name type="scientific">Mediterraneibacter gnavus</name>
    <name type="common">Ruminococcus gnavus</name>
    <dbReference type="NCBI Taxonomy" id="33038"/>
    <lineage>
        <taxon>Bacteria</taxon>
        <taxon>Bacillati</taxon>
        <taxon>Bacillota</taxon>
        <taxon>Clostridia</taxon>
        <taxon>Lachnospirales</taxon>
        <taxon>Lachnospiraceae</taxon>
        <taxon>Mediterraneibacter</taxon>
    </lineage>
</organism>
<keyword evidence="3" id="KW-0004">4Fe-4S</keyword>
<evidence type="ECO:0000256" key="2">
    <source>
        <dbReference type="ARBA" id="ARBA00012167"/>
    </source>
</evidence>
<dbReference type="CDD" id="cd21117">
    <property type="entry name" value="Twitch_MoaA"/>
    <property type="match status" value="1"/>
</dbReference>
<evidence type="ECO:0000256" key="12">
    <source>
        <dbReference type="ARBA" id="ARBA00048697"/>
    </source>
</evidence>
<dbReference type="GO" id="GO:0046872">
    <property type="term" value="F:metal ion binding"/>
    <property type="evidence" value="ECO:0007669"/>
    <property type="project" value="UniProtKB-KW"/>
</dbReference>
<keyword evidence="11" id="KW-0456">Lyase</keyword>
<dbReference type="PROSITE" id="PS51918">
    <property type="entry name" value="RADICAL_SAM"/>
    <property type="match status" value="1"/>
</dbReference>
<evidence type="ECO:0000313" key="14">
    <source>
        <dbReference type="EMBL" id="NSI57925.1"/>
    </source>
</evidence>
<dbReference type="GO" id="GO:0005525">
    <property type="term" value="F:GTP binding"/>
    <property type="evidence" value="ECO:0007669"/>
    <property type="project" value="UniProtKB-KW"/>
</dbReference>
<dbReference type="SFLD" id="SFLDG01386">
    <property type="entry name" value="main_SPASM_domain-containing"/>
    <property type="match status" value="1"/>
</dbReference>
<dbReference type="RefSeq" id="WP_009245897.1">
    <property type="nucleotide sequence ID" value="NZ_CABKQB010000016.1"/>
</dbReference>
<evidence type="ECO:0000256" key="1">
    <source>
        <dbReference type="ARBA" id="ARBA00001966"/>
    </source>
</evidence>
<evidence type="ECO:0000256" key="5">
    <source>
        <dbReference type="ARBA" id="ARBA00022723"/>
    </source>
</evidence>
<dbReference type="Proteomes" id="UP001296580">
    <property type="component" value="Unassembled WGS sequence"/>
</dbReference>
<dbReference type="EC" id="4.1.99.22" evidence="2"/>
<name>A0A2N5NVC3_MEDGN</name>
<dbReference type="STRING" id="33038.GCA_900067245_01036"/>
<dbReference type="Proteomes" id="UP000286137">
    <property type="component" value="Unassembled WGS sequence"/>
</dbReference>
<dbReference type="GO" id="GO:0061799">
    <property type="term" value="F:cyclic pyranopterin monophosphate synthase activity"/>
    <property type="evidence" value="ECO:0007669"/>
    <property type="project" value="TreeGrafter"/>
</dbReference>
<proteinExistence type="predicted"/>
<keyword evidence="6" id="KW-0547">Nucleotide-binding</keyword>
<dbReference type="AlphaFoldDB" id="A0A2N5NVC3"/>
<evidence type="ECO:0000313" key="17">
    <source>
        <dbReference type="Proteomes" id="UP001296580"/>
    </source>
</evidence>
<evidence type="ECO:0000259" key="13">
    <source>
        <dbReference type="PROSITE" id="PS51918"/>
    </source>
</evidence>
<dbReference type="PANTHER" id="PTHR22960:SF0">
    <property type="entry name" value="MOLYBDENUM COFACTOR BIOSYNTHESIS PROTEIN 1"/>
    <property type="match status" value="1"/>
</dbReference>
<gene>
    <name evidence="14" type="primary">moaA</name>
    <name evidence="15" type="ORF">DWY88_10510</name>
    <name evidence="14" type="ORF">G4993_05860</name>
</gene>
<dbReference type="GO" id="GO:0051539">
    <property type="term" value="F:4 iron, 4 sulfur cluster binding"/>
    <property type="evidence" value="ECO:0007669"/>
    <property type="project" value="UniProtKB-KW"/>
</dbReference>
<evidence type="ECO:0000256" key="7">
    <source>
        <dbReference type="ARBA" id="ARBA00023004"/>
    </source>
</evidence>
<dbReference type="EMBL" id="JAAIRV010000007">
    <property type="protein sequence ID" value="NSI57925.1"/>
    <property type="molecule type" value="Genomic_DNA"/>
</dbReference>
<evidence type="ECO:0000256" key="9">
    <source>
        <dbReference type="ARBA" id="ARBA00023134"/>
    </source>
</evidence>